<organism evidence="1 2">
    <name type="scientific">Devosia sediminis</name>
    <dbReference type="NCBI Taxonomy" id="2798801"/>
    <lineage>
        <taxon>Bacteria</taxon>
        <taxon>Pseudomonadati</taxon>
        <taxon>Pseudomonadota</taxon>
        <taxon>Alphaproteobacteria</taxon>
        <taxon>Hyphomicrobiales</taxon>
        <taxon>Devosiaceae</taxon>
        <taxon>Devosia</taxon>
    </lineage>
</organism>
<dbReference type="AlphaFoldDB" id="A0A934MS18"/>
<dbReference type="RefSeq" id="WP_198877202.1">
    <property type="nucleotide sequence ID" value="NZ_JAEKMH010000003.1"/>
</dbReference>
<evidence type="ECO:0000313" key="1">
    <source>
        <dbReference type="EMBL" id="MBJ3785989.1"/>
    </source>
</evidence>
<protein>
    <submittedName>
        <fullName evidence="1">Uncharacterized protein</fullName>
    </submittedName>
</protein>
<accession>A0A934MS18</accession>
<name>A0A934MS18_9HYPH</name>
<sequence>MAYKATAYTDLSEPLTDDAVAEFLDLARSANVTFEILHDRLHMRMVNPDWTMWSPIRHLLDEIGQERIEAFVRGETAAQEAVERSALASADRLHLAVETMRGVRVARELPG</sequence>
<evidence type="ECO:0000313" key="2">
    <source>
        <dbReference type="Proteomes" id="UP000602124"/>
    </source>
</evidence>
<reference evidence="1" key="1">
    <citation type="submission" date="2020-12" db="EMBL/GenBank/DDBJ databases">
        <title>Devosia sp. MSA67 isolated from Mo River.</title>
        <authorList>
            <person name="Ma F."/>
            <person name="Zi Z."/>
        </authorList>
    </citation>
    <scope>NUCLEOTIDE SEQUENCE</scope>
    <source>
        <strain evidence="1">MSA67</strain>
    </source>
</reference>
<proteinExistence type="predicted"/>
<gene>
    <name evidence="1" type="ORF">JEQ47_14775</name>
</gene>
<keyword evidence="2" id="KW-1185">Reference proteome</keyword>
<comment type="caution">
    <text evidence="1">The sequence shown here is derived from an EMBL/GenBank/DDBJ whole genome shotgun (WGS) entry which is preliminary data.</text>
</comment>
<dbReference type="EMBL" id="JAEKMH010000003">
    <property type="protein sequence ID" value="MBJ3785989.1"/>
    <property type="molecule type" value="Genomic_DNA"/>
</dbReference>
<dbReference type="Proteomes" id="UP000602124">
    <property type="component" value="Unassembled WGS sequence"/>
</dbReference>